<reference evidence="1" key="2">
    <citation type="journal article" date="2024" name="Environ. Microbiol.">
        <title>Genome analysis and description of Tunturibacter gen. nov. expands the diversity of Terriglobia in tundra soils.</title>
        <authorList>
            <person name="Messyasz A."/>
            <person name="Mannisto M.K."/>
            <person name="Kerkhof L.J."/>
            <person name="Haggblom M.M."/>
        </authorList>
    </citation>
    <scope>NUCLEOTIDE SEQUENCE</scope>
    <source>
        <strain evidence="1">M8UP39</strain>
    </source>
</reference>
<evidence type="ECO:0008006" key="2">
    <source>
        <dbReference type="Google" id="ProtNLM"/>
    </source>
</evidence>
<dbReference type="KEGG" id="tgi:RBB81_03980"/>
<dbReference type="AlphaFoldDB" id="A0AAU7Z3K0"/>
<organism evidence="1">
    <name type="scientific">Tunturiibacter gelidiferens</name>
    <dbReference type="NCBI Taxonomy" id="3069689"/>
    <lineage>
        <taxon>Bacteria</taxon>
        <taxon>Pseudomonadati</taxon>
        <taxon>Acidobacteriota</taxon>
        <taxon>Terriglobia</taxon>
        <taxon>Terriglobales</taxon>
        <taxon>Acidobacteriaceae</taxon>
        <taxon>Tunturiibacter</taxon>
    </lineage>
</organism>
<name>A0AAU7Z3K0_9BACT</name>
<protein>
    <recommendedName>
        <fullName evidence="2">DUF3829 domain-containing protein</fullName>
    </recommendedName>
</protein>
<reference evidence="1" key="1">
    <citation type="submission" date="2023-08" db="EMBL/GenBank/DDBJ databases">
        <authorList>
            <person name="Messyasz A."/>
            <person name="Mannisto M.K."/>
            <person name="Kerkhof L.J."/>
            <person name="Haggblom M."/>
        </authorList>
    </citation>
    <scope>NUCLEOTIDE SEQUENCE</scope>
    <source>
        <strain evidence="1">M8UP39</strain>
    </source>
</reference>
<proteinExistence type="predicted"/>
<gene>
    <name evidence="1" type="ORF">RBB81_03980</name>
</gene>
<accession>A0AAU7Z3K0</accession>
<evidence type="ECO:0000313" key="1">
    <source>
        <dbReference type="EMBL" id="XCB23090.1"/>
    </source>
</evidence>
<sequence length="297" mass="31800">MSAFRSGCKFCFQIAGLAVLCASLNGCVDLDDAAGLSKLSDEARVALPKVSNDVAATCARQNVLFENTPAAERPKAEQAQDCKPYQELADHLAKDQNVLIGYFNALGKLSSNKPMGYDATIDQNVTTSSTNTAFSPSAITAGNDAQNILKSLADAATSGYREKQLGQLISANDAAVQSLTHSLKKVITADYALLLTNEELSLDSFYQGPMASALPNERLALILVQRQYAHDKTALQSRKDGVVSYGKAMDDLAALHTKLRQEAGKRANMVEVSKQIGPIVESLKTALSDIQSRSNQP</sequence>
<dbReference type="RefSeq" id="WP_353072796.1">
    <property type="nucleotide sequence ID" value="NZ_CP132938.1"/>
</dbReference>
<dbReference type="EMBL" id="CP132938">
    <property type="protein sequence ID" value="XCB23090.1"/>
    <property type="molecule type" value="Genomic_DNA"/>
</dbReference>